<keyword evidence="1" id="KW-1133">Transmembrane helix</keyword>
<reference evidence="2" key="1">
    <citation type="submission" date="2021-02" db="EMBL/GenBank/DDBJ databases">
        <authorList>
            <person name="Dougan E. K."/>
            <person name="Rhodes N."/>
            <person name="Thang M."/>
            <person name="Chan C."/>
        </authorList>
    </citation>
    <scope>NUCLEOTIDE SEQUENCE</scope>
</reference>
<name>A0A812L372_9DINO</name>
<evidence type="ECO:0000313" key="3">
    <source>
        <dbReference type="Proteomes" id="UP000604046"/>
    </source>
</evidence>
<feature type="transmembrane region" description="Helical" evidence="1">
    <location>
        <begin position="73"/>
        <end position="93"/>
    </location>
</feature>
<dbReference type="Proteomes" id="UP000604046">
    <property type="component" value="Unassembled WGS sequence"/>
</dbReference>
<dbReference type="EMBL" id="CAJNDS010000883">
    <property type="protein sequence ID" value="CAE7239341.1"/>
    <property type="molecule type" value="Genomic_DNA"/>
</dbReference>
<evidence type="ECO:0000313" key="2">
    <source>
        <dbReference type="EMBL" id="CAE7239341.1"/>
    </source>
</evidence>
<feature type="transmembrane region" description="Helical" evidence="1">
    <location>
        <begin position="114"/>
        <end position="135"/>
    </location>
</feature>
<comment type="caution">
    <text evidence="2">The sequence shown here is derived from an EMBL/GenBank/DDBJ whole genome shotgun (WGS) entry which is preliminary data.</text>
</comment>
<feature type="transmembrane region" description="Helical" evidence="1">
    <location>
        <begin position="12"/>
        <end position="36"/>
    </location>
</feature>
<evidence type="ECO:0000256" key="1">
    <source>
        <dbReference type="SAM" id="Phobius"/>
    </source>
</evidence>
<organism evidence="2 3">
    <name type="scientific">Symbiodinium natans</name>
    <dbReference type="NCBI Taxonomy" id="878477"/>
    <lineage>
        <taxon>Eukaryota</taxon>
        <taxon>Sar</taxon>
        <taxon>Alveolata</taxon>
        <taxon>Dinophyceae</taxon>
        <taxon>Suessiales</taxon>
        <taxon>Symbiodiniaceae</taxon>
        <taxon>Symbiodinium</taxon>
    </lineage>
</organism>
<dbReference type="AlphaFoldDB" id="A0A812L372"/>
<keyword evidence="1" id="KW-0472">Membrane</keyword>
<dbReference type="OrthoDB" id="438983at2759"/>
<accession>A0A812L372</accession>
<feature type="transmembrane region" description="Helical" evidence="1">
    <location>
        <begin position="193"/>
        <end position="214"/>
    </location>
</feature>
<sequence>MSHAWRMLEVPMAAVALGVAVLSLVYKAVGVLWIPILGPAITEMFKGTPDAYYPRHGTAADGTPARDEPAYTILYVCMYGVLGTAGQLAGWRLSSMFASQGASHRPLLGPQGAWLIKLYASFHTTIAVHHLLYAALGPDRYGKLELHRVGLGQHYGYLITFLAALCCLAYALRLLVGTGADTPAADVLQIKTVLDTASVATVLEMAIFVPAIMADVPLPRAIVCWTWRITMSSIPLIFVFDRLTTRKLKS</sequence>
<protein>
    <submittedName>
        <fullName evidence="2">Uncharacterized protein</fullName>
    </submittedName>
</protein>
<gene>
    <name evidence="2" type="ORF">SNAT2548_LOCUS10616</name>
</gene>
<keyword evidence="3" id="KW-1185">Reference proteome</keyword>
<keyword evidence="1" id="KW-0812">Transmembrane</keyword>
<proteinExistence type="predicted"/>
<feature type="transmembrane region" description="Helical" evidence="1">
    <location>
        <begin position="220"/>
        <end position="240"/>
    </location>
</feature>
<feature type="transmembrane region" description="Helical" evidence="1">
    <location>
        <begin position="155"/>
        <end position="172"/>
    </location>
</feature>